<dbReference type="Proteomes" id="UP000758611">
    <property type="component" value="Unassembled WGS sequence"/>
</dbReference>
<organism evidence="1 2">
    <name type="scientific">Parvimonas micra</name>
    <dbReference type="NCBI Taxonomy" id="33033"/>
    <lineage>
        <taxon>Bacteria</taxon>
        <taxon>Bacillati</taxon>
        <taxon>Bacillota</taxon>
        <taxon>Tissierellia</taxon>
        <taxon>Tissierellales</taxon>
        <taxon>Peptoniphilaceae</taxon>
        <taxon>Parvimonas</taxon>
    </lineage>
</organism>
<gene>
    <name evidence="1" type="ORF">HXM94_01145</name>
</gene>
<evidence type="ECO:0000313" key="2">
    <source>
        <dbReference type="Proteomes" id="UP000758611"/>
    </source>
</evidence>
<reference evidence="1" key="1">
    <citation type="submission" date="2020-04" db="EMBL/GenBank/DDBJ databases">
        <title>Deep metagenomics examines the oral microbiome during advanced dental caries in children, revealing novel taxa and co-occurrences with host molecules.</title>
        <authorList>
            <person name="Baker J.L."/>
            <person name="Morton J.T."/>
            <person name="Dinis M."/>
            <person name="Alvarez R."/>
            <person name="Tran N.C."/>
            <person name="Knight R."/>
            <person name="Edlund A."/>
        </authorList>
    </citation>
    <scope>NUCLEOTIDE SEQUENCE</scope>
    <source>
        <strain evidence="1">JCVI_23_bin.11</strain>
    </source>
</reference>
<dbReference type="EMBL" id="JABZRE010000002">
    <property type="protein sequence ID" value="MBF1306382.1"/>
    <property type="molecule type" value="Genomic_DNA"/>
</dbReference>
<name>A0A930H349_9FIRM</name>
<comment type="caution">
    <text evidence="1">The sequence shown here is derived from an EMBL/GenBank/DDBJ whole genome shotgun (WGS) entry which is preliminary data.</text>
</comment>
<sequence>MIKKENKSIASDNFEKLRMFSNEKLEETIESIESTWNSSSVTLKVVDHKWKTEFNNNSPIIDSYKSFKTSIIDGSKFLSDQETEKLVKNLFGINNPDLNKIRKNFMSENDGPDEFISSNRMLSVAFGSLFNNQYKSVNSFSKDIIQAFSFCFQTIGEAKTANSNFTKNLFARGIETEQLDFSFNAKKDYDELYSLEEDLNELLFNLIPLEIQNKFTIEIDLFFSRVNKNITLSKMDKEDRNSLNFIRQQYDFDLKRNPVVGTVVFDINTIKSLAKLTSEEFDIRFKELIQKAILDGYKVLYYNIDKKLLSENYDLELYWMFAK</sequence>
<accession>A0A930H349</accession>
<protein>
    <submittedName>
        <fullName evidence="1">Uncharacterized protein</fullName>
    </submittedName>
</protein>
<dbReference type="RefSeq" id="WP_278476922.1">
    <property type="nucleotide sequence ID" value="NZ_JABZRE010000002.1"/>
</dbReference>
<evidence type="ECO:0000313" key="1">
    <source>
        <dbReference type="EMBL" id="MBF1306382.1"/>
    </source>
</evidence>
<dbReference type="AlphaFoldDB" id="A0A930H349"/>
<proteinExistence type="predicted"/>